<reference evidence="2 3" key="1">
    <citation type="submission" date="2023-04" db="EMBL/GenBank/DDBJ databases">
        <title>Genome of Basidiobolus ranarum AG-B5.</title>
        <authorList>
            <person name="Stajich J.E."/>
            <person name="Carter-House D."/>
            <person name="Gryganskyi A."/>
        </authorList>
    </citation>
    <scope>NUCLEOTIDE SEQUENCE [LARGE SCALE GENOMIC DNA]</scope>
    <source>
        <strain evidence="2 3">AG-B5</strain>
    </source>
</reference>
<feature type="compositionally biased region" description="Polar residues" evidence="1">
    <location>
        <begin position="111"/>
        <end position="138"/>
    </location>
</feature>
<evidence type="ECO:0000313" key="3">
    <source>
        <dbReference type="Proteomes" id="UP001479436"/>
    </source>
</evidence>
<organism evidence="2 3">
    <name type="scientific">Basidiobolus ranarum</name>
    <dbReference type="NCBI Taxonomy" id="34480"/>
    <lineage>
        <taxon>Eukaryota</taxon>
        <taxon>Fungi</taxon>
        <taxon>Fungi incertae sedis</taxon>
        <taxon>Zoopagomycota</taxon>
        <taxon>Entomophthoromycotina</taxon>
        <taxon>Basidiobolomycetes</taxon>
        <taxon>Basidiobolales</taxon>
        <taxon>Basidiobolaceae</taxon>
        <taxon>Basidiobolus</taxon>
    </lineage>
</organism>
<sequence length="334" mass="37028">MSCTSQSLFNCPSNTTEAHITAAGGSVPSLYEFLSSCKLSQYHEGFLASGAEEEDVIMLLDFTDEEITELCTAISLKPFHTISFKRGIRMLREKIGLCVPQTMNIKPPSAVHSTTANPPSSSVPSMSTNTTKSTTPLLSISNSYSPERIFRNHSDIPKSPPNVASLEHGTPIHTIGSEALTPSNRELIIERATIYRGKGQRKLTKYETSMNEAAVDIALAEPTLILNRGQLIEKSKAKLLQDGYIYSRGRSRSKLVQEISKPEFQPINSSTSPTLSDLRYRDIESSSTLDKKYHSIISGNMYKRESCESEDSDNPKNKQSKLDTENEEEKHENS</sequence>
<evidence type="ECO:0008006" key="4">
    <source>
        <dbReference type="Google" id="ProtNLM"/>
    </source>
</evidence>
<protein>
    <recommendedName>
        <fullName evidence="4">SAM domain-containing protein</fullName>
    </recommendedName>
</protein>
<dbReference type="Gene3D" id="1.20.120.2010">
    <property type="entry name" value="NAB conserved domain 2"/>
    <property type="match status" value="1"/>
</dbReference>
<feature type="region of interest" description="Disordered" evidence="1">
    <location>
        <begin position="109"/>
        <end position="138"/>
    </location>
</feature>
<keyword evidence="3" id="KW-1185">Reference proteome</keyword>
<feature type="region of interest" description="Disordered" evidence="1">
    <location>
        <begin position="303"/>
        <end position="334"/>
    </location>
</feature>
<dbReference type="InterPro" id="IPR038398">
    <property type="entry name" value="NCD2_sf"/>
</dbReference>
<accession>A0ABR2X1A6</accession>
<name>A0ABR2X1A6_9FUNG</name>
<evidence type="ECO:0000313" key="2">
    <source>
        <dbReference type="EMBL" id="KAK9767467.1"/>
    </source>
</evidence>
<comment type="caution">
    <text evidence="2">The sequence shown here is derived from an EMBL/GenBank/DDBJ whole genome shotgun (WGS) entry which is preliminary data.</text>
</comment>
<dbReference type="InterPro" id="IPR013761">
    <property type="entry name" value="SAM/pointed_sf"/>
</dbReference>
<dbReference type="Gene3D" id="1.10.150.50">
    <property type="entry name" value="Transcription Factor, Ets-1"/>
    <property type="match status" value="1"/>
</dbReference>
<proteinExistence type="predicted"/>
<dbReference type="Proteomes" id="UP001479436">
    <property type="component" value="Unassembled WGS sequence"/>
</dbReference>
<gene>
    <name evidence="2" type="ORF">K7432_002732</name>
</gene>
<dbReference type="EMBL" id="JASJQH010000076">
    <property type="protein sequence ID" value="KAK9767467.1"/>
    <property type="molecule type" value="Genomic_DNA"/>
</dbReference>
<evidence type="ECO:0000256" key="1">
    <source>
        <dbReference type="SAM" id="MobiDB-lite"/>
    </source>
</evidence>